<feature type="signal peptide" evidence="1">
    <location>
        <begin position="1"/>
        <end position="20"/>
    </location>
</feature>
<feature type="chain" id="PRO_5033036137" evidence="1">
    <location>
        <begin position="21"/>
        <end position="278"/>
    </location>
</feature>
<reference evidence="2 3" key="1">
    <citation type="submission" date="2020-04" db="EMBL/GenBank/DDBJ databases">
        <title>Flammeovirgaceae bacterium KN852 isolated from deep sea.</title>
        <authorList>
            <person name="Zhang D.-C."/>
        </authorList>
    </citation>
    <scope>NUCLEOTIDE SEQUENCE [LARGE SCALE GENOMIC DNA]</scope>
    <source>
        <strain evidence="2 3">KN852</strain>
    </source>
</reference>
<dbReference type="Proteomes" id="UP000559010">
    <property type="component" value="Unassembled WGS sequence"/>
</dbReference>
<protein>
    <submittedName>
        <fullName evidence="2">Uncharacterized protein</fullName>
    </submittedName>
</protein>
<comment type="caution">
    <text evidence="2">The sequence shown here is derived from an EMBL/GenBank/DDBJ whole genome shotgun (WGS) entry which is preliminary data.</text>
</comment>
<dbReference type="SUPFAM" id="SSF101898">
    <property type="entry name" value="NHL repeat"/>
    <property type="match status" value="1"/>
</dbReference>
<keyword evidence="1" id="KW-0732">Signal</keyword>
<sequence>MNSNFLSGMFILMLTMLLSACGDDEVKVNDELVIVDKTTGAFYSVNPEDGTMTMSDKVFTYTSGDTLKSVRSIVLDKSNNQFYGTTTTNPTDGLIFKANSSDLKVSVINSNSENAWDAMASILLNGSDLLAVGYFNSPFSTQSIVKMGKDGIVNDTIPFTNGDPCCGIGVSFGDTNNELWIGDYDAIIHVSNLNGEISESINMSLVGFTGIDESEFTLMSMVKYNDTMYGIGYSFISKLQYFVEIDMATNEILYISNLTESAGSPKYLALSAVPENIF</sequence>
<proteinExistence type="predicted"/>
<gene>
    <name evidence="2" type="ORF">HH304_02270</name>
</gene>
<evidence type="ECO:0000256" key="1">
    <source>
        <dbReference type="SAM" id="SignalP"/>
    </source>
</evidence>
<dbReference type="RefSeq" id="WP_169677815.1">
    <property type="nucleotide sequence ID" value="NZ_JABBNU010000001.1"/>
</dbReference>
<accession>A0A848ITY8</accession>
<evidence type="ECO:0000313" key="2">
    <source>
        <dbReference type="EMBL" id="NMM47206.1"/>
    </source>
</evidence>
<evidence type="ECO:0000313" key="3">
    <source>
        <dbReference type="Proteomes" id="UP000559010"/>
    </source>
</evidence>
<keyword evidence="3" id="KW-1185">Reference proteome</keyword>
<dbReference type="EMBL" id="JABBNU010000001">
    <property type="protein sequence ID" value="NMM47206.1"/>
    <property type="molecule type" value="Genomic_DNA"/>
</dbReference>
<dbReference type="AlphaFoldDB" id="A0A848ITY8"/>
<name>A0A848ITY8_9BACT</name>
<organism evidence="2 3">
    <name type="scientific">Marinigracilibium pacificum</name>
    <dbReference type="NCBI Taxonomy" id="2729599"/>
    <lineage>
        <taxon>Bacteria</taxon>
        <taxon>Pseudomonadati</taxon>
        <taxon>Bacteroidota</taxon>
        <taxon>Cytophagia</taxon>
        <taxon>Cytophagales</taxon>
        <taxon>Flammeovirgaceae</taxon>
        <taxon>Marinigracilibium</taxon>
    </lineage>
</organism>